<feature type="region of interest" description="Disordered" evidence="1">
    <location>
        <begin position="197"/>
        <end position="257"/>
    </location>
</feature>
<evidence type="ECO:0008006" key="3">
    <source>
        <dbReference type="Google" id="ProtNLM"/>
    </source>
</evidence>
<gene>
    <name evidence="2" type="ORF">Tci_648272</name>
</gene>
<feature type="compositionally biased region" description="Polar residues" evidence="1">
    <location>
        <begin position="204"/>
        <end position="244"/>
    </location>
</feature>
<dbReference type="EMBL" id="BKCJ010483216">
    <property type="protein sequence ID" value="GFA76300.1"/>
    <property type="molecule type" value="Genomic_DNA"/>
</dbReference>
<name>A0A699K7I6_TANCI</name>
<feature type="region of interest" description="Disordered" evidence="1">
    <location>
        <begin position="134"/>
        <end position="169"/>
    </location>
</feature>
<dbReference type="SUPFAM" id="SSF90250">
    <property type="entry name" value="Troponin coil-coiled subunits"/>
    <property type="match status" value="1"/>
</dbReference>
<comment type="caution">
    <text evidence="2">The sequence shown here is derived from an EMBL/GenBank/DDBJ whole genome shotgun (WGS) entry which is preliminary data.</text>
</comment>
<reference evidence="2" key="1">
    <citation type="journal article" date="2019" name="Sci. Rep.">
        <title>Draft genome of Tanacetum cinerariifolium, the natural source of mosquito coil.</title>
        <authorList>
            <person name="Yamashiro T."/>
            <person name="Shiraishi A."/>
            <person name="Satake H."/>
            <person name="Nakayama K."/>
        </authorList>
    </citation>
    <scope>NUCLEOTIDE SEQUENCE</scope>
</reference>
<proteinExistence type="predicted"/>
<accession>A0A699K7I6</accession>
<sequence length="383" mass="42789">MSTLKFAQTHDMISFLSKPSESEGFEQIIDFLNAYPIKYALTVNPTVHTSCIEQFWTTAKAKNINGEAQIHAKVDGKKVIISKASIRRYIRFGDEGGIDCFSNEVIFEQLTRMGSTIASAQEEIGEGSVDPIDLHHTPTIIQPSTSHPSKKHKSSKTKRKYTKLPQTSVPTKHVADEAVNEEMDDSLERVTTIATSLDAEQDMGNISKTQSKATPNKSSSPRTSSDTMGDTIAQTRSENVSKFSNDPLLPGVNTPRSGDDSLKLTELMKLCTNLQQRVFDLEITKTSQAQEITGLKKRVNRLDKKRRSKTHRLKILYKVRLSARLDSSADEESLGEDDASKQGKISDIDANQDIYLVNVHRDKDIFGVNDQYDTLMFDVDKDL</sequence>
<organism evidence="2">
    <name type="scientific">Tanacetum cinerariifolium</name>
    <name type="common">Dalmatian daisy</name>
    <name type="synonym">Chrysanthemum cinerariifolium</name>
    <dbReference type="NCBI Taxonomy" id="118510"/>
    <lineage>
        <taxon>Eukaryota</taxon>
        <taxon>Viridiplantae</taxon>
        <taxon>Streptophyta</taxon>
        <taxon>Embryophyta</taxon>
        <taxon>Tracheophyta</taxon>
        <taxon>Spermatophyta</taxon>
        <taxon>Magnoliopsida</taxon>
        <taxon>eudicotyledons</taxon>
        <taxon>Gunneridae</taxon>
        <taxon>Pentapetalae</taxon>
        <taxon>asterids</taxon>
        <taxon>campanulids</taxon>
        <taxon>Asterales</taxon>
        <taxon>Asteraceae</taxon>
        <taxon>Asteroideae</taxon>
        <taxon>Anthemideae</taxon>
        <taxon>Anthemidinae</taxon>
        <taxon>Tanacetum</taxon>
    </lineage>
</organism>
<protein>
    <recommendedName>
        <fullName evidence="3">Xylulose kinase-1</fullName>
    </recommendedName>
</protein>
<dbReference type="InterPro" id="IPR038077">
    <property type="entry name" value="Troponin_sf"/>
</dbReference>
<dbReference type="AlphaFoldDB" id="A0A699K7I6"/>
<evidence type="ECO:0000313" key="2">
    <source>
        <dbReference type="EMBL" id="GFA76300.1"/>
    </source>
</evidence>
<evidence type="ECO:0000256" key="1">
    <source>
        <dbReference type="SAM" id="MobiDB-lite"/>
    </source>
</evidence>
<feature type="compositionally biased region" description="Basic residues" evidence="1">
    <location>
        <begin position="148"/>
        <end position="162"/>
    </location>
</feature>